<keyword evidence="4" id="KW-1185">Reference proteome</keyword>
<comment type="similarity">
    <text evidence="1">Belongs to the UDP-N-acetylglucosamine 2-epimerase family.</text>
</comment>
<dbReference type="EC" id="5.1.3.14" evidence="3"/>
<reference evidence="3 4" key="1">
    <citation type="submission" date="2020-02" db="EMBL/GenBank/DDBJ databases">
        <authorList>
            <person name="Kim M.K."/>
        </authorList>
    </citation>
    <scope>NUCLEOTIDE SEQUENCE [LARGE SCALE GENOMIC DNA]</scope>
    <source>
        <strain evidence="3 4">BT327</strain>
    </source>
</reference>
<accession>A0A6B3LUD7</accession>
<evidence type="ECO:0000313" key="4">
    <source>
        <dbReference type="Proteomes" id="UP000474777"/>
    </source>
</evidence>
<dbReference type="SUPFAM" id="SSF53756">
    <property type="entry name" value="UDP-Glycosyltransferase/glycogen phosphorylase"/>
    <property type="match status" value="1"/>
</dbReference>
<proteinExistence type="inferred from homology"/>
<dbReference type="Proteomes" id="UP000474777">
    <property type="component" value="Unassembled WGS sequence"/>
</dbReference>
<keyword evidence="1 3" id="KW-0413">Isomerase</keyword>
<dbReference type="InterPro" id="IPR003331">
    <property type="entry name" value="UDP_GlcNAc_Epimerase_2_dom"/>
</dbReference>
<evidence type="ECO:0000259" key="2">
    <source>
        <dbReference type="Pfam" id="PF02350"/>
    </source>
</evidence>
<sequence length="371" mass="41310">MLISIIAGARPNFMKIAPIIDAIQKAKDKGHYISYRLIHTGQHYDKKMSGDFFEQLGIPEPDANLEAGGGTQAEQTAAIMVRFEKELLENRPELVLVVGDVTSTMACAIAAQKLHVPVAHVEAGIRSGDWTMPEEINRLVTDSISNYFFTTTEIANNNLVKSGVKPEHIFFVGNTMIDTLLKQMPKFAQPSFWNDFGLEKQKYLVMTLHRPSNVDDPEQLRKLLNVLEKGTEQLPIIFPMHPRTRNNIEKFGISLNNVKVVDPLGYLEFNYLVQHAKGVVTDSGGITEETTVMGVPCMTLRTTTERPETCTIGTNELLGTDPKALEDALHVLFSGNWKKGSIPELWDGKTAERMVDVLLKLDYSKGNAVAQ</sequence>
<feature type="domain" description="UDP-N-acetylglucosamine 2-epimerase" evidence="2">
    <location>
        <begin position="31"/>
        <end position="358"/>
    </location>
</feature>
<dbReference type="RefSeq" id="WP_163914159.1">
    <property type="nucleotide sequence ID" value="NZ_JAAGWD010000003.1"/>
</dbReference>
<dbReference type="CDD" id="cd03786">
    <property type="entry name" value="GTB_UDP-GlcNAc_2-Epimerase"/>
    <property type="match status" value="1"/>
</dbReference>
<protein>
    <submittedName>
        <fullName evidence="3">UDP-N-acetylglucosamine 2-epimerase (Non-hydrolyzing)</fullName>
        <ecNumber evidence="3">5.1.3.14</ecNumber>
    </submittedName>
</protein>
<dbReference type="Gene3D" id="3.40.50.2000">
    <property type="entry name" value="Glycogen Phosphorylase B"/>
    <property type="match status" value="2"/>
</dbReference>
<dbReference type="NCBIfam" id="TIGR00236">
    <property type="entry name" value="wecB"/>
    <property type="match status" value="1"/>
</dbReference>
<evidence type="ECO:0000313" key="3">
    <source>
        <dbReference type="EMBL" id="NEM97608.1"/>
    </source>
</evidence>
<dbReference type="InterPro" id="IPR029767">
    <property type="entry name" value="WecB-like"/>
</dbReference>
<comment type="caution">
    <text evidence="3">The sequence shown here is derived from an EMBL/GenBank/DDBJ whole genome shotgun (WGS) entry which is preliminary data.</text>
</comment>
<dbReference type="AlphaFoldDB" id="A0A6B3LUD7"/>
<dbReference type="PANTHER" id="PTHR43174">
    <property type="entry name" value="UDP-N-ACETYLGLUCOSAMINE 2-EPIMERASE"/>
    <property type="match status" value="1"/>
</dbReference>
<dbReference type="EMBL" id="JAAGWD010000003">
    <property type="protein sequence ID" value="NEM97608.1"/>
    <property type="molecule type" value="Genomic_DNA"/>
</dbReference>
<name>A0A6B3LUD7_9BACT</name>
<dbReference type="PANTHER" id="PTHR43174:SF1">
    <property type="entry name" value="UDP-N-ACETYLGLUCOSAMINE 2-EPIMERASE"/>
    <property type="match status" value="1"/>
</dbReference>
<dbReference type="Pfam" id="PF02350">
    <property type="entry name" value="Epimerase_2"/>
    <property type="match status" value="1"/>
</dbReference>
<gene>
    <name evidence="3" type="primary">wecB</name>
    <name evidence="3" type="ORF">GXP69_07870</name>
</gene>
<evidence type="ECO:0000256" key="1">
    <source>
        <dbReference type="RuleBase" id="RU003513"/>
    </source>
</evidence>
<dbReference type="GO" id="GO:0008761">
    <property type="term" value="F:UDP-N-acetylglucosamine 2-epimerase activity"/>
    <property type="evidence" value="ECO:0007669"/>
    <property type="project" value="UniProtKB-EC"/>
</dbReference>
<organism evidence="3 4">
    <name type="scientific">Pontibacter burrus</name>
    <dbReference type="NCBI Taxonomy" id="2704466"/>
    <lineage>
        <taxon>Bacteria</taxon>
        <taxon>Pseudomonadati</taxon>
        <taxon>Bacteroidota</taxon>
        <taxon>Cytophagia</taxon>
        <taxon>Cytophagales</taxon>
        <taxon>Hymenobacteraceae</taxon>
        <taxon>Pontibacter</taxon>
    </lineage>
</organism>